<reference evidence="2 3" key="1">
    <citation type="journal article" date="2014" name="Appl. Environ. Microbiol.">
        <title>Elucidation of insertion elements encoded on plasmids and in vitro construction of shuttle vectors from the toxic cyanobacterium Planktothrix.</title>
        <authorList>
            <person name="Christiansen G."/>
            <person name="Goesmann A."/>
            <person name="Kurmayer R."/>
        </authorList>
    </citation>
    <scope>NUCLEOTIDE SEQUENCE [LARGE SCALE GENOMIC DNA]</scope>
    <source>
        <strain evidence="2 3">NIVA-CYA 126/8</strain>
    </source>
</reference>
<evidence type="ECO:0000313" key="2">
    <source>
        <dbReference type="EMBL" id="KEI68226.1"/>
    </source>
</evidence>
<dbReference type="EMBL" id="CM002803">
    <property type="protein sequence ID" value="KEI68226.1"/>
    <property type="molecule type" value="Genomic_DNA"/>
</dbReference>
<dbReference type="Gene3D" id="3.10.430.100">
    <property type="entry name" value="Ribosomal protein L9, C-terminal domain"/>
    <property type="match status" value="1"/>
</dbReference>
<dbReference type="STRING" id="388467.A19Y_3455"/>
<evidence type="ECO:0000259" key="1">
    <source>
        <dbReference type="Pfam" id="PF03948"/>
    </source>
</evidence>
<evidence type="ECO:0000313" key="3">
    <source>
        <dbReference type="Proteomes" id="UP000027395"/>
    </source>
</evidence>
<organism evidence="2 3">
    <name type="scientific">Planktothrix agardhii (strain NIVA-CYA 126/8)</name>
    <dbReference type="NCBI Taxonomy" id="388467"/>
    <lineage>
        <taxon>Bacteria</taxon>
        <taxon>Bacillati</taxon>
        <taxon>Cyanobacteriota</taxon>
        <taxon>Cyanophyceae</taxon>
        <taxon>Oscillatoriophycideae</taxon>
        <taxon>Oscillatoriales</taxon>
        <taxon>Microcoleaceae</taxon>
        <taxon>Planktothrix</taxon>
    </lineage>
</organism>
<dbReference type="Proteomes" id="UP000027395">
    <property type="component" value="Chromosome"/>
</dbReference>
<feature type="domain" description="Large ribosomal subunit protein bL9 C-terminal" evidence="1">
    <location>
        <begin position="21"/>
        <end position="54"/>
    </location>
</feature>
<dbReference type="AlphaFoldDB" id="A0A073CJB2"/>
<gene>
    <name evidence="2" type="ORF">A19Y_3455</name>
</gene>
<keyword evidence="3" id="KW-1185">Reference proteome</keyword>
<dbReference type="PATRIC" id="fig|388467.6.peg.3401"/>
<dbReference type="RefSeq" id="WP_081846408.1">
    <property type="nucleotide sequence ID" value="NZ_CM002803.1"/>
</dbReference>
<proteinExistence type="predicted"/>
<dbReference type="SUPFAM" id="SSF55653">
    <property type="entry name" value="Ribosomal protein L9 C-domain"/>
    <property type="match status" value="1"/>
</dbReference>
<dbReference type="HOGENOM" id="CLU_3010341_0_0_3"/>
<dbReference type="Pfam" id="PF03948">
    <property type="entry name" value="Ribosomal_L9_C"/>
    <property type="match status" value="1"/>
</dbReference>
<protein>
    <recommendedName>
        <fullName evidence="1">Large ribosomal subunit protein bL9 C-terminal domain-containing protein</fullName>
    </recommendedName>
</protein>
<accession>A0A073CJB2</accession>
<sequence length="56" mass="5965">MGWGIDYGKAYSSGYVIAGNRGEITLTSISKLGSYKANIKLHSDVTADVEVEVVSL</sequence>
<dbReference type="InterPro" id="IPR036791">
    <property type="entry name" value="Ribosomal_bL9_C_sf"/>
</dbReference>
<name>A0A073CJB2_PLAA1</name>
<dbReference type="InterPro" id="IPR020069">
    <property type="entry name" value="Ribosomal_bL9_C"/>
</dbReference>